<feature type="transmembrane region" description="Helical" evidence="1">
    <location>
        <begin position="21"/>
        <end position="43"/>
    </location>
</feature>
<gene>
    <name evidence="2" type="ORF">LX83_003835</name>
</gene>
<reference evidence="2" key="1">
    <citation type="submission" date="2022-06" db="EMBL/GenBank/DDBJ databases">
        <title>Genomic Encyclopedia of Archaeal and Bacterial Type Strains, Phase II (KMG-II): from individual species to whole genera.</title>
        <authorList>
            <person name="Goeker M."/>
        </authorList>
    </citation>
    <scope>NUCLEOTIDE SEQUENCE</scope>
    <source>
        <strain evidence="2">DSM 43935</strain>
    </source>
</reference>
<accession>A0AAE3GIW4</accession>
<sequence>MSKGSSANAGARSHKAGLFDLRWIITLLFAVYGVTLVVTGIGFTSEADIARAGGININTWSGVGMLLLAAFFAVWSLMRPLRVPDEPAETPTNGATGAGER</sequence>
<dbReference type="Proteomes" id="UP001206128">
    <property type="component" value="Unassembled WGS sequence"/>
</dbReference>
<keyword evidence="1" id="KW-1133">Transmembrane helix</keyword>
<proteinExistence type="predicted"/>
<keyword evidence="1" id="KW-0812">Transmembrane</keyword>
<dbReference type="AlphaFoldDB" id="A0AAE3GIW4"/>
<evidence type="ECO:0000313" key="3">
    <source>
        <dbReference type="Proteomes" id="UP001206128"/>
    </source>
</evidence>
<comment type="caution">
    <text evidence="2">The sequence shown here is derived from an EMBL/GenBank/DDBJ whole genome shotgun (WGS) entry which is preliminary data.</text>
</comment>
<feature type="transmembrane region" description="Helical" evidence="1">
    <location>
        <begin position="55"/>
        <end position="75"/>
    </location>
</feature>
<evidence type="ECO:0000313" key="2">
    <source>
        <dbReference type="EMBL" id="MCP2166963.1"/>
    </source>
</evidence>
<protein>
    <submittedName>
        <fullName evidence="2">Uncharacterized protein</fullName>
    </submittedName>
</protein>
<dbReference type="RefSeq" id="WP_253773344.1">
    <property type="nucleotide sequence ID" value="NZ_JAMTCK010000008.1"/>
</dbReference>
<dbReference type="EMBL" id="JAMTCK010000008">
    <property type="protein sequence ID" value="MCP2166963.1"/>
    <property type="molecule type" value="Genomic_DNA"/>
</dbReference>
<name>A0AAE3GIW4_9PSEU</name>
<organism evidence="2 3">
    <name type="scientific">Goodfellowiella coeruleoviolacea</name>
    <dbReference type="NCBI Taxonomy" id="334858"/>
    <lineage>
        <taxon>Bacteria</taxon>
        <taxon>Bacillati</taxon>
        <taxon>Actinomycetota</taxon>
        <taxon>Actinomycetes</taxon>
        <taxon>Pseudonocardiales</taxon>
        <taxon>Pseudonocardiaceae</taxon>
        <taxon>Goodfellowiella</taxon>
    </lineage>
</organism>
<keyword evidence="3" id="KW-1185">Reference proteome</keyword>
<keyword evidence="1" id="KW-0472">Membrane</keyword>
<evidence type="ECO:0000256" key="1">
    <source>
        <dbReference type="SAM" id="Phobius"/>
    </source>
</evidence>